<accession>A0A6N2AMQ2</accession>
<feature type="compositionally biased region" description="Polar residues" evidence="1">
    <location>
        <begin position="91"/>
        <end position="103"/>
    </location>
</feature>
<comment type="caution">
    <text evidence="2">The sequence shown here is derived from an EMBL/GenBank/DDBJ whole genome shotgun (WGS) entry which is preliminary data.</text>
</comment>
<name>A0A6N2AMQ2_SOLCI</name>
<protein>
    <submittedName>
        <fullName evidence="2">Uncharacterized protein</fullName>
    </submittedName>
</protein>
<dbReference type="AlphaFoldDB" id="A0A6N2AMQ2"/>
<organism evidence="2">
    <name type="scientific">Solanum chilense</name>
    <name type="common">Tomato</name>
    <name type="synonym">Lycopersicon chilense</name>
    <dbReference type="NCBI Taxonomy" id="4083"/>
    <lineage>
        <taxon>Eukaryota</taxon>
        <taxon>Viridiplantae</taxon>
        <taxon>Streptophyta</taxon>
        <taxon>Embryophyta</taxon>
        <taxon>Tracheophyta</taxon>
        <taxon>Spermatophyta</taxon>
        <taxon>Magnoliopsida</taxon>
        <taxon>eudicotyledons</taxon>
        <taxon>Gunneridae</taxon>
        <taxon>Pentapetalae</taxon>
        <taxon>asterids</taxon>
        <taxon>lamiids</taxon>
        <taxon>Solanales</taxon>
        <taxon>Solanaceae</taxon>
        <taxon>Solanoideae</taxon>
        <taxon>Solaneae</taxon>
        <taxon>Solanum</taxon>
        <taxon>Solanum subgen. Lycopersicon</taxon>
    </lineage>
</organism>
<feature type="region of interest" description="Disordered" evidence="1">
    <location>
        <begin position="124"/>
        <end position="176"/>
    </location>
</feature>
<proteinExistence type="predicted"/>
<feature type="compositionally biased region" description="Acidic residues" evidence="1">
    <location>
        <begin position="160"/>
        <end position="176"/>
    </location>
</feature>
<evidence type="ECO:0000313" key="2">
    <source>
        <dbReference type="EMBL" id="TMW82900.1"/>
    </source>
</evidence>
<evidence type="ECO:0000256" key="1">
    <source>
        <dbReference type="SAM" id="MobiDB-lite"/>
    </source>
</evidence>
<sequence>MRQYVEEVARISMESMNATFHGTRLSFDPDYNPPTQYDEPPPVQVSRRSRQTTPREGARQGRRSTGETVDFSAGPSNTNVATPEPYYPTFDISTGPSNTNANFSSQQSVGFVIVSDDSRFNAGASQNLVLNRQNSPRRTSRLHKSTRSGTDSHYQNEEDFKNEDEYEDVEYSDSEE</sequence>
<gene>
    <name evidence="2" type="ORF">EJD97_004026</name>
</gene>
<reference evidence="2" key="1">
    <citation type="submission" date="2019-05" db="EMBL/GenBank/DDBJ databases">
        <title>The de novo reference genome and transcriptome assemblies of the wild tomato species Solanum chilense.</title>
        <authorList>
            <person name="Stam R."/>
            <person name="Nosenko T."/>
            <person name="Hoerger A.C."/>
            <person name="Stephan W."/>
            <person name="Seidel M.A."/>
            <person name="Kuhn J.M.M."/>
            <person name="Haberer G."/>
            <person name="Tellier A."/>
        </authorList>
    </citation>
    <scope>NUCLEOTIDE SEQUENCE</scope>
    <source>
        <tissue evidence="2">Mature leaves</tissue>
    </source>
</reference>
<dbReference type="EMBL" id="RXGB01015605">
    <property type="protein sequence ID" value="TMW82900.1"/>
    <property type="molecule type" value="Genomic_DNA"/>
</dbReference>
<feature type="compositionally biased region" description="Polar residues" evidence="1">
    <location>
        <begin position="124"/>
        <end position="137"/>
    </location>
</feature>
<feature type="region of interest" description="Disordered" evidence="1">
    <location>
        <begin position="22"/>
        <end position="103"/>
    </location>
</feature>